<protein>
    <recommendedName>
        <fullName evidence="3">YD repeat-containing protein</fullName>
    </recommendedName>
</protein>
<evidence type="ECO:0008006" key="3">
    <source>
        <dbReference type="Google" id="ProtNLM"/>
    </source>
</evidence>
<gene>
    <name evidence="1" type="ORF">V3851_16150</name>
</gene>
<comment type="caution">
    <text evidence="1">The sequence shown here is derived from an EMBL/GenBank/DDBJ whole genome shotgun (WGS) entry which is preliminary data.</text>
</comment>
<proteinExistence type="predicted"/>
<dbReference type="RefSeq" id="WP_331847583.1">
    <property type="nucleotide sequence ID" value="NZ_JAZHPZ010000007.1"/>
</dbReference>
<dbReference type="EMBL" id="JAZHPZ010000007">
    <property type="protein sequence ID" value="MEF2967371.1"/>
    <property type="molecule type" value="Genomic_DNA"/>
</dbReference>
<organism evidence="1 2">
    <name type="scientific">Paenibacillus haidiansis</name>
    <dbReference type="NCBI Taxonomy" id="1574488"/>
    <lineage>
        <taxon>Bacteria</taxon>
        <taxon>Bacillati</taxon>
        <taxon>Bacillota</taxon>
        <taxon>Bacilli</taxon>
        <taxon>Bacillales</taxon>
        <taxon>Paenibacillaceae</taxon>
        <taxon>Paenibacillus</taxon>
    </lineage>
</organism>
<sequence length="138" mass="15489">MFKCEGTGEADELITVYRGTNNYLENAIYDETGHLLSDATRIAYSESGNLANAYKASQPIHDEWLKIWYNNMDDYVQAHGAFGTDLPNAFRMDRTLMSVTTDESIAKYFANGGRVYEAKIPKSQLIPQTLPGSTESEF</sequence>
<accession>A0ABU7VUD6</accession>
<name>A0ABU7VUD6_9BACL</name>
<evidence type="ECO:0000313" key="2">
    <source>
        <dbReference type="Proteomes" id="UP001306950"/>
    </source>
</evidence>
<reference evidence="1 2" key="1">
    <citation type="submission" date="2024-02" db="EMBL/GenBank/DDBJ databases">
        <title>A nitrogen-fixing paenibacillus bacterium.</title>
        <authorList>
            <person name="Zhang W.L."/>
            <person name="Chen S.F."/>
        </authorList>
    </citation>
    <scope>NUCLEOTIDE SEQUENCE [LARGE SCALE GENOMIC DNA]</scope>
    <source>
        <strain evidence="1 2">M1</strain>
    </source>
</reference>
<evidence type="ECO:0000313" key="1">
    <source>
        <dbReference type="EMBL" id="MEF2967371.1"/>
    </source>
</evidence>
<dbReference type="Proteomes" id="UP001306950">
    <property type="component" value="Unassembled WGS sequence"/>
</dbReference>
<keyword evidence="2" id="KW-1185">Reference proteome</keyword>